<accession>L1IUC2</accession>
<evidence type="ECO:0000313" key="2">
    <source>
        <dbReference type="EnsemblProtists" id="EKX39440"/>
    </source>
</evidence>
<gene>
    <name evidence="1" type="ORF">GUITHDRAFT_114400</name>
</gene>
<reference evidence="1 3" key="1">
    <citation type="journal article" date="2012" name="Nature">
        <title>Algal genomes reveal evolutionary mosaicism and the fate of nucleomorphs.</title>
        <authorList>
            <consortium name="DOE Joint Genome Institute"/>
            <person name="Curtis B.A."/>
            <person name="Tanifuji G."/>
            <person name="Burki F."/>
            <person name="Gruber A."/>
            <person name="Irimia M."/>
            <person name="Maruyama S."/>
            <person name="Arias M.C."/>
            <person name="Ball S.G."/>
            <person name="Gile G.H."/>
            <person name="Hirakawa Y."/>
            <person name="Hopkins J.F."/>
            <person name="Kuo A."/>
            <person name="Rensing S.A."/>
            <person name="Schmutz J."/>
            <person name="Symeonidi A."/>
            <person name="Elias M."/>
            <person name="Eveleigh R.J."/>
            <person name="Herman E.K."/>
            <person name="Klute M.J."/>
            <person name="Nakayama T."/>
            <person name="Obornik M."/>
            <person name="Reyes-Prieto A."/>
            <person name="Armbrust E.V."/>
            <person name="Aves S.J."/>
            <person name="Beiko R.G."/>
            <person name="Coutinho P."/>
            <person name="Dacks J.B."/>
            <person name="Durnford D.G."/>
            <person name="Fast N.M."/>
            <person name="Green B.R."/>
            <person name="Grisdale C.J."/>
            <person name="Hempel F."/>
            <person name="Henrissat B."/>
            <person name="Hoppner M.P."/>
            <person name="Ishida K."/>
            <person name="Kim E."/>
            <person name="Koreny L."/>
            <person name="Kroth P.G."/>
            <person name="Liu Y."/>
            <person name="Malik S.B."/>
            <person name="Maier U.G."/>
            <person name="McRose D."/>
            <person name="Mock T."/>
            <person name="Neilson J.A."/>
            <person name="Onodera N.T."/>
            <person name="Poole A.M."/>
            <person name="Pritham E.J."/>
            <person name="Richards T.A."/>
            <person name="Rocap G."/>
            <person name="Roy S.W."/>
            <person name="Sarai C."/>
            <person name="Schaack S."/>
            <person name="Shirato S."/>
            <person name="Slamovits C.H."/>
            <person name="Spencer D.F."/>
            <person name="Suzuki S."/>
            <person name="Worden A.Z."/>
            <person name="Zauner S."/>
            <person name="Barry K."/>
            <person name="Bell C."/>
            <person name="Bharti A.K."/>
            <person name="Crow J.A."/>
            <person name="Grimwood J."/>
            <person name="Kramer R."/>
            <person name="Lindquist E."/>
            <person name="Lucas S."/>
            <person name="Salamov A."/>
            <person name="McFadden G.I."/>
            <person name="Lane C.E."/>
            <person name="Keeling P.J."/>
            <person name="Gray M.W."/>
            <person name="Grigoriev I.V."/>
            <person name="Archibald J.M."/>
        </authorList>
    </citation>
    <scope>NUCLEOTIDE SEQUENCE</scope>
    <source>
        <strain evidence="1 3">CCMP2712</strain>
    </source>
</reference>
<sequence length="435" mass="49057">MKDTFNAVMTRMSKSLHGAQEKGTAKNNLNETYALHYGLGPFRDPARIEFELVTSEEDPDQSIVIAFHNAQSHVLETLPTVLKMSCGSAELLLVLDACTDSTQEMIMGLINSSKFRETTIFTRVLLVVQPTPVWETSSENIGYRLSRATKAIISVQADMLVQEVCFNLAMYIPLRVFNDVFAVSARCAHGNSTFVGRCGTDYNDPLPVYQQCIAKKFFTIRGTCNRGPLLWHAPSLRQLEFLDEGGFYQEDDDHDLIARAYSKLRMVAGYYFVGTYGPRRWGASRNPAPLSSSATAYRDMRLAAQTRRAPVKYPRVSQTRLMLFATVIFLPVWTDVEEQTANFITGYRPTPHSAIVAIDFGLDRVGHRRIAGHEKILTVVRDGYIGRVLDCRILLHYIARWKYIVPASEFFMVCPQKRNATRSEPLLRLPGFAAC</sequence>
<dbReference type="RefSeq" id="XP_005826420.1">
    <property type="nucleotide sequence ID" value="XM_005826363.1"/>
</dbReference>
<keyword evidence="3" id="KW-1185">Reference proteome</keyword>
<dbReference type="Proteomes" id="UP000011087">
    <property type="component" value="Unassembled WGS sequence"/>
</dbReference>
<dbReference type="PaxDb" id="55529-EKX39440"/>
<reference evidence="2" key="3">
    <citation type="submission" date="2016-03" db="UniProtKB">
        <authorList>
            <consortium name="EnsemblProtists"/>
        </authorList>
    </citation>
    <scope>IDENTIFICATION</scope>
</reference>
<name>L1IUC2_GUITC</name>
<dbReference type="SUPFAM" id="SSF53448">
    <property type="entry name" value="Nucleotide-diphospho-sugar transferases"/>
    <property type="match status" value="1"/>
</dbReference>
<proteinExistence type="predicted"/>
<dbReference type="EnsemblProtists" id="EKX39440">
    <property type="protein sequence ID" value="EKX39440"/>
    <property type="gene ID" value="GUITHDRAFT_114400"/>
</dbReference>
<dbReference type="Gene3D" id="3.90.550.10">
    <property type="entry name" value="Spore Coat Polysaccharide Biosynthesis Protein SpsA, Chain A"/>
    <property type="match status" value="1"/>
</dbReference>
<dbReference type="HOGENOM" id="CLU_648039_0_0_1"/>
<evidence type="ECO:0008006" key="4">
    <source>
        <dbReference type="Google" id="ProtNLM"/>
    </source>
</evidence>
<dbReference type="GeneID" id="17296225"/>
<evidence type="ECO:0000313" key="1">
    <source>
        <dbReference type="EMBL" id="EKX39440.1"/>
    </source>
</evidence>
<dbReference type="AlphaFoldDB" id="L1IUC2"/>
<evidence type="ECO:0000313" key="3">
    <source>
        <dbReference type="Proteomes" id="UP000011087"/>
    </source>
</evidence>
<dbReference type="KEGG" id="gtt:GUITHDRAFT_114400"/>
<dbReference type="InterPro" id="IPR029044">
    <property type="entry name" value="Nucleotide-diphossugar_trans"/>
</dbReference>
<dbReference type="EMBL" id="JH993039">
    <property type="protein sequence ID" value="EKX39440.1"/>
    <property type="molecule type" value="Genomic_DNA"/>
</dbReference>
<protein>
    <recommendedName>
        <fullName evidence="4">Glycosyltransferase 2-like domain-containing protein</fullName>
    </recommendedName>
</protein>
<reference evidence="3" key="2">
    <citation type="submission" date="2012-11" db="EMBL/GenBank/DDBJ databases">
        <authorList>
            <person name="Kuo A."/>
            <person name="Curtis B.A."/>
            <person name="Tanifuji G."/>
            <person name="Burki F."/>
            <person name="Gruber A."/>
            <person name="Irimia M."/>
            <person name="Maruyama S."/>
            <person name="Arias M.C."/>
            <person name="Ball S.G."/>
            <person name="Gile G.H."/>
            <person name="Hirakawa Y."/>
            <person name="Hopkins J.F."/>
            <person name="Rensing S.A."/>
            <person name="Schmutz J."/>
            <person name="Symeonidi A."/>
            <person name="Elias M."/>
            <person name="Eveleigh R.J."/>
            <person name="Herman E.K."/>
            <person name="Klute M.J."/>
            <person name="Nakayama T."/>
            <person name="Obornik M."/>
            <person name="Reyes-Prieto A."/>
            <person name="Armbrust E.V."/>
            <person name="Aves S.J."/>
            <person name="Beiko R.G."/>
            <person name="Coutinho P."/>
            <person name="Dacks J.B."/>
            <person name="Durnford D.G."/>
            <person name="Fast N.M."/>
            <person name="Green B.R."/>
            <person name="Grisdale C."/>
            <person name="Hempe F."/>
            <person name="Henrissat B."/>
            <person name="Hoppner M.P."/>
            <person name="Ishida K.-I."/>
            <person name="Kim E."/>
            <person name="Koreny L."/>
            <person name="Kroth P.G."/>
            <person name="Liu Y."/>
            <person name="Malik S.-B."/>
            <person name="Maier U.G."/>
            <person name="McRose D."/>
            <person name="Mock T."/>
            <person name="Neilson J.A."/>
            <person name="Onodera N.T."/>
            <person name="Poole A.M."/>
            <person name="Pritham E.J."/>
            <person name="Richards T.A."/>
            <person name="Rocap G."/>
            <person name="Roy S.W."/>
            <person name="Sarai C."/>
            <person name="Schaack S."/>
            <person name="Shirato S."/>
            <person name="Slamovits C.H."/>
            <person name="Spencer D.F."/>
            <person name="Suzuki S."/>
            <person name="Worden A.Z."/>
            <person name="Zauner S."/>
            <person name="Barry K."/>
            <person name="Bell C."/>
            <person name="Bharti A.K."/>
            <person name="Crow J.A."/>
            <person name="Grimwood J."/>
            <person name="Kramer R."/>
            <person name="Lindquist E."/>
            <person name="Lucas S."/>
            <person name="Salamov A."/>
            <person name="McFadden G.I."/>
            <person name="Lane C.E."/>
            <person name="Keeling P.J."/>
            <person name="Gray M.W."/>
            <person name="Grigoriev I.V."/>
            <person name="Archibald J.M."/>
        </authorList>
    </citation>
    <scope>NUCLEOTIDE SEQUENCE</scope>
    <source>
        <strain evidence="3">CCMP2712</strain>
    </source>
</reference>
<dbReference type="OrthoDB" id="10458297at2759"/>
<organism evidence="1">
    <name type="scientific">Guillardia theta (strain CCMP2712)</name>
    <name type="common">Cryptophyte</name>
    <dbReference type="NCBI Taxonomy" id="905079"/>
    <lineage>
        <taxon>Eukaryota</taxon>
        <taxon>Cryptophyceae</taxon>
        <taxon>Pyrenomonadales</taxon>
        <taxon>Geminigeraceae</taxon>
        <taxon>Guillardia</taxon>
    </lineage>
</organism>
<dbReference type="eggNOG" id="ENOG502ST3M">
    <property type="taxonomic scope" value="Eukaryota"/>
</dbReference>